<feature type="region of interest" description="Disordered" evidence="1">
    <location>
        <begin position="284"/>
        <end position="346"/>
    </location>
</feature>
<gene>
    <name evidence="2" type="ORF">CBER1_06015</name>
</gene>
<organism evidence="2 3">
    <name type="scientific">Cercospora berteroae</name>
    <dbReference type="NCBI Taxonomy" id="357750"/>
    <lineage>
        <taxon>Eukaryota</taxon>
        <taxon>Fungi</taxon>
        <taxon>Dikarya</taxon>
        <taxon>Ascomycota</taxon>
        <taxon>Pezizomycotina</taxon>
        <taxon>Dothideomycetes</taxon>
        <taxon>Dothideomycetidae</taxon>
        <taxon>Mycosphaerellales</taxon>
        <taxon>Mycosphaerellaceae</taxon>
        <taxon>Cercospora</taxon>
    </lineage>
</organism>
<evidence type="ECO:0008006" key="4">
    <source>
        <dbReference type="Google" id="ProtNLM"/>
    </source>
</evidence>
<proteinExistence type="predicted"/>
<evidence type="ECO:0000256" key="1">
    <source>
        <dbReference type="SAM" id="MobiDB-lite"/>
    </source>
</evidence>
<sequence>MTMAAGDRIIVPRDDNAKLENSIITLYIGAERARYTVHGKVLAQRSYGQFDESIVLVSANERYINLPNVTRSICELYLHFVHLGNIPLWQDKATTEEQNDLREEVAVTLVELYRVGKMLSDKHTMDKAVSGIIEVFNGFDRPMLAVMPGAACITRVYDTTEPGSRLRLLMVNMYVRKACWAEKIDRLPRPFLADLASAALRRVDDFEKGDLRFKPALVQCMYHEHAIGERCPSRTTRKRKHSGAIDHSSVVVDLDEEPHIEVASPRSAAGEALDSGVALPGTGVLSGYKTGSPTPSRQHRGVADRQASTSHSDPWGVGASSALSEDGSVPGEQPGLFVPARRNMSV</sequence>
<dbReference type="AlphaFoldDB" id="A0A2S6C4P3"/>
<name>A0A2S6C4P3_9PEZI</name>
<dbReference type="EMBL" id="PNEN01000558">
    <property type="protein sequence ID" value="PPJ54691.1"/>
    <property type="molecule type" value="Genomic_DNA"/>
</dbReference>
<dbReference type="Proteomes" id="UP000237631">
    <property type="component" value="Unassembled WGS sequence"/>
</dbReference>
<keyword evidence="3" id="KW-1185">Reference proteome</keyword>
<evidence type="ECO:0000313" key="3">
    <source>
        <dbReference type="Proteomes" id="UP000237631"/>
    </source>
</evidence>
<dbReference type="OrthoDB" id="1022638at2759"/>
<reference evidence="3" key="1">
    <citation type="journal article" date="2017" name="bioRxiv">
        <title>Conservation of a gene cluster reveals novel cercosporin biosynthetic mechanisms and extends production to the genus Colletotrichum.</title>
        <authorList>
            <person name="de Jonge R."/>
            <person name="Ebert M.K."/>
            <person name="Huitt-Roehl C.R."/>
            <person name="Pal P."/>
            <person name="Suttle J.C."/>
            <person name="Spanner R.E."/>
            <person name="Neubauer J.D."/>
            <person name="Jurick W.M.II."/>
            <person name="Stott K.A."/>
            <person name="Secor G.A."/>
            <person name="Thomma B.P.H.J."/>
            <person name="Van de Peer Y."/>
            <person name="Townsend C.A."/>
            <person name="Bolton M.D."/>
        </authorList>
    </citation>
    <scope>NUCLEOTIDE SEQUENCE [LARGE SCALE GENOMIC DNA]</scope>
    <source>
        <strain evidence="3">CBS538.71</strain>
    </source>
</reference>
<comment type="caution">
    <text evidence="2">The sequence shown here is derived from an EMBL/GenBank/DDBJ whole genome shotgun (WGS) entry which is preliminary data.</text>
</comment>
<evidence type="ECO:0000313" key="2">
    <source>
        <dbReference type="EMBL" id="PPJ54691.1"/>
    </source>
</evidence>
<accession>A0A2S6C4P3</accession>
<protein>
    <recommendedName>
        <fullName evidence="4">BTB domain-containing protein</fullName>
    </recommendedName>
</protein>